<dbReference type="CDD" id="cd18718">
    <property type="entry name" value="PIN_PRORP"/>
    <property type="match status" value="1"/>
</dbReference>
<comment type="catalytic activity">
    <reaction evidence="1">
        <text>Endonucleolytic cleavage of RNA, removing 5'-extranucleotides from tRNA precursor.</text>
        <dbReference type="EC" id="3.1.26.5"/>
    </reaction>
</comment>
<reference evidence="17 18" key="1">
    <citation type="submission" date="2017-07" db="EMBL/GenBank/DDBJ databases">
        <authorList>
            <person name="Talla V."/>
            <person name="Backstrom N."/>
        </authorList>
    </citation>
    <scope>NUCLEOTIDE SEQUENCE [LARGE SCALE GENOMIC DNA]</scope>
</reference>
<keyword evidence="13" id="KW-0496">Mitochondrion</keyword>
<accession>A0A5E4R6T6</accession>
<evidence type="ECO:0000256" key="12">
    <source>
        <dbReference type="ARBA" id="ARBA00022946"/>
    </source>
</evidence>
<comment type="subcellular location">
    <subcellularLocation>
        <location evidence="3">Mitochondrion</location>
    </subcellularLocation>
</comment>
<keyword evidence="6" id="KW-0819">tRNA processing</keyword>
<dbReference type="InterPro" id="IPR011990">
    <property type="entry name" value="TPR-like_helical_dom_sf"/>
</dbReference>
<dbReference type="GO" id="GO:0046872">
    <property type="term" value="F:metal ion binding"/>
    <property type="evidence" value="ECO:0007669"/>
    <property type="project" value="UniProtKB-KW"/>
</dbReference>
<dbReference type="Proteomes" id="UP000324832">
    <property type="component" value="Unassembled WGS sequence"/>
</dbReference>
<evidence type="ECO:0000313" key="18">
    <source>
        <dbReference type="Proteomes" id="UP000324832"/>
    </source>
</evidence>
<dbReference type="GO" id="GO:0001682">
    <property type="term" value="P:tRNA 5'-leader removal"/>
    <property type="evidence" value="ECO:0007669"/>
    <property type="project" value="TreeGrafter"/>
</dbReference>
<dbReference type="GO" id="GO:0004526">
    <property type="term" value="F:ribonuclease P activity"/>
    <property type="evidence" value="ECO:0007669"/>
    <property type="project" value="UniProtKB-EC"/>
</dbReference>
<keyword evidence="12" id="KW-0809">Transit peptide</keyword>
<feature type="domain" description="PRORP" evidence="16">
    <location>
        <begin position="271"/>
        <end position="507"/>
    </location>
</feature>
<dbReference type="PANTHER" id="PTHR13547:SF1">
    <property type="entry name" value="MITOCHONDRIAL RIBONUCLEASE P CATALYTIC SUBUNIT"/>
    <property type="match status" value="1"/>
</dbReference>
<dbReference type="PANTHER" id="PTHR13547">
    <property type="match status" value="1"/>
</dbReference>
<evidence type="ECO:0000256" key="9">
    <source>
        <dbReference type="ARBA" id="ARBA00022801"/>
    </source>
</evidence>
<name>A0A5E4R6T6_9NEOP</name>
<evidence type="ECO:0000256" key="2">
    <source>
        <dbReference type="ARBA" id="ARBA00001946"/>
    </source>
</evidence>
<dbReference type="EMBL" id="FZQP02006926">
    <property type="protein sequence ID" value="VVD05050.1"/>
    <property type="molecule type" value="Genomic_DNA"/>
</dbReference>
<evidence type="ECO:0000256" key="7">
    <source>
        <dbReference type="ARBA" id="ARBA00022722"/>
    </source>
</evidence>
<evidence type="ECO:0000313" key="17">
    <source>
        <dbReference type="EMBL" id="VVD05050.1"/>
    </source>
</evidence>
<keyword evidence="18" id="KW-1185">Reference proteome</keyword>
<dbReference type="AlphaFoldDB" id="A0A5E4R6T6"/>
<dbReference type="Gene3D" id="1.25.40.10">
    <property type="entry name" value="Tetratricopeptide repeat domain"/>
    <property type="match status" value="1"/>
</dbReference>
<protein>
    <recommendedName>
        <fullName evidence="14">Mitochondrial ribonuclease P catalytic subunit</fullName>
        <ecNumber evidence="5">3.1.26.5</ecNumber>
    </recommendedName>
    <alternativeName>
        <fullName evidence="15">Mitochondrial ribonuclease P protein 3</fullName>
    </alternativeName>
</protein>
<evidence type="ECO:0000256" key="15">
    <source>
        <dbReference type="ARBA" id="ARBA00044559"/>
    </source>
</evidence>
<dbReference type="EC" id="3.1.26.5" evidence="5"/>
<comment type="cofactor">
    <cofactor evidence="2">
        <name>Mg(2+)</name>
        <dbReference type="ChEBI" id="CHEBI:18420"/>
    </cofactor>
</comment>
<evidence type="ECO:0000256" key="13">
    <source>
        <dbReference type="ARBA" id="ARBA00023128"/>
    </source>
</evidence>
<evidence type="ECO:0000259" key="16">
    <source>
        <dbReference type="Pfam" id="PF16953"/>
    </source>
</evidence>
<evidence type="ECO:0000256" key="10">
    <source>
        <dbReference type="ARBA" id="ARBA00022833"/>
    </source>
</evidence>
<evidence type="ECO:0000256" key="6">
    <source>
        <dbReference type="ARBA" id="ARBA00022694"/>
    </source>
</evidence>
<comment type="similarity">
    <text evidence="4">Belongs to the PPR family. P subfamily.</text>
</comment>
<gene>
    <name evidence="17" type="ORF">LSINAPIS_LOCUS14670</name>
</gene>
<evidence type="ECO:0000256" key="11">
    <source>
        <dbReference type="ARBA" id="ARBA00022842"/>
    </source>
</evidence>
<keyword evidence="9" id="KW-0378">Hydrolase</keyword>
<evidence type="ECO:0000256" key="3">
    <source>
        <dbReference type="ARBA" id="ARBA00004173"/>
    </source>
</evidence>
<organism evidence="17 18">
    <name type="scientific">Leptidea sinapis</name>
    <dbReference type="NCBI Taxonomy" id="189913"/>
    <lineage>
        <taxon>Eukaryota</taxon>
        <taxon>Metazoa</taxon>
        <taxon>Ecdysozoa</taxon>
        <taxon>Arthropoda</taxon>
        <taxon>Hexapoda</taxon>
        <taxon>Insecta</taxon>
        <taxon>Pterygota</taxon>
        <taxon>Neoptera</taxon>
        <taxon>Endopterygota</taxon>
        <taxon>Lepidoptera</taxon>
        <taxon>Glossata</taxon>
        <taxon>Ditrysia</taxon>
        <taxon>Papilionoidea</taxon>
        <taxon>Pieridae</taxon>
        <taxon>Dismorphiinae</taxon>
        <taxon>Leptidea</taxon>
    </lineage>
</organism>
<evidence type="ECO:0000256" key="8">
    <source>
        <dbReference type="ARBA" id="ARBA00022723"/>
    </source>
</evidence>
<keyword evidence="10" id="KW-0862">Zinc</keyword>
<keyword evidence="7" id="KW-0540">Nuclease</keyword>
<sequence>MLLKQYVKFICLRQSRWITCLKNNSIGQLDYLKSIVDSDKIDWSQVKSHILKIRGNYNEKSVDAFMLKFMVNHQKFDAAITFAEYIKAENKVLSIGAINALLHLYSAYGAKFPLPDNDKKFILDIYNHLYDKYEALDYTTSENLLHALCVIDEWKKATKVIEDIKLSGTPSHSAYSTLISTIFRCNKKVDALKLIDESVNNKRPLLDKAYDEWIKYVFRKYKDKKTIIKYLDEICTHIADSCSPVTEVTINKIKESYTLLEWNAKYTEILRKNGECMNCHQLLSRLKLSNEEFESLQHNVKEKLIVGSDLFLKSTPDELETFLKFVEKTAPYDVVLDALNIAYVAKTTFKDKLYLLSYAVDYFAERELKILVLGRKHMLKWGQQSWRSISKKSFTFFTDNLTQDDPYFITAAILSGSHTDFVSRDLLRGHRFVLKQDKLRNIFQRWQWQHQWKLFSTRRGLKIQSPLKFTPCAQKNNGVWHIPYEAANASAEGKVNDGVPDCATWLCMQPNSKLKS</sequence>
<evidence type="ECO:0000256" key="1">
    <source>
        <dbReference type="ARBA" id="ARBA00000928"/>
    </source>
</evidence>
<dbReference type="GO" id="GO:0097745">
    <property type="term" value="P:mitochondrial tRNA 5'-end processing"/>
    <property type="evidence" value="ECO:0007669"/>
    <property type="project" value="TreeGrafter"/>
</dbReference>
<dbReference type="Gene3D" id="3.40.50.11980">
    <property type="match status" value="1"/>
</dbReference>
<dbReference type="InterPro" id="IPR031595">
    <property type="entry name" value="PRORP_C"/>
</dbReference>
<dbReference type="Pfam" id="PF16953">
    <property type="entry name" value="PRORP"/>
    <property type="match status" value="1"/>
</dbReference>
<dbReference type="GO" id="GO:0030678">
    <property type="term" value="C:mitochondrial ribonuclease P complex"/>
    <property type="evidence" value="ECO:0007669"/>
    <property type="project" value="TreeGrafter"/>
</dbReference>
<dbReference type="InterPro" id="IPR033495">
    <property type="entry name" value="MRPP3_PIN_dom"/>
</dbReference>
<dbReference type="OrthoDB" id="46913at2759"/>
<proteinExistence type="inferred from homology"/>
<evidence type="ECO:0000256" key="14">
    <source>
        <dbReference type="ARBA" id="ARBA00044536"/>
    </source>
</evidence>
<keyword evidence="11" id="KW-0460">Magnesium</keyword>
<evidence type="ECO:0000256" key="4">
    <source>
        <dbReference type="ARBA" id="ARBA00007626"/>
    </source>
</evidence>
<keyword evidence="8" id="KW-0479">Metal-binding</keyword>
<evidence type="ECO:0000256" key="5">
    <source>
        <dbReference type="ARBA" id="ARBA00012179"/>
    </source>
</evidence>